<dbReference type="InterPro" id="IPR010997">
    <property type="entry name" value="HRDC-like_sf"/>
</dbReference>
<dbReference type="GO" id="GO:0030894">
    <property type="term" value="C:replisome"/>
    <property type="evidence" value="ECO:0007669"/>
    <property type="project" value="TreeGrafter"/>
</dbReference>
<dbReference type="InterPro" id="IPR014001">
    <property type="entry name" value="Helicase_ATP-bd"/>
</dbReference>
<dbReference type="GO" id="GO:0009378">
    <property type="term" value="F:four-way junction helicase activity"/>
    <property type="evidence" value="ECO:0007669"/>
    <property type="project" value="TreeGrafter"/>
</dbReference>
<dbReference type="eggNOG" id="COG0514">
    <property type="taxonomic scope" value="Bacteria"/>
</dbReference>
<comment type="catalytic activity">
    <reaction evidence="15">
        <text>Couples ATP hydrolysis with the unwinding of duplex DNA by translocating in the 3'-5' direction.</text>
        <dbReference type="EC" id="5.6.2.4"/>
    </reaction>
</comment>
<keyword evidence="6" id="KW-0227">DNA damage</keyword>
<evidence type="ECO:0000256" key="12">
    <source>
        <dbReference type="ARBA" id="ARBA00023172"/>
    </source>
</evidence>
<dbReference type="InterPro" id="IPR036388">
    <property type="entry name" value="WH-like_DNA-bd_sf"/>
</dbReference>
<evidence type="ECO:0000256" key="11">
    <source>
        <dbReference type="ARBA" id="ARBA00023125"/>
    </source>
</evidence>
<dbReference type="NCBIfam" id="TIGR00614">
    <property type="entry name" value="recQ_fam"/>
    <property type="match status" value="1"/>
</dbReference>
<evidence type="ECO:0000256" key="7">
    <source>
        <dbReference type="ARBA" id="ARBA00022801"/>
    </source>
</evidence>
<dbReference type="InterPro" id="IPR018982">
    <property type="entry name" value="RQC_domain"/>
</dbReference>
<dbReference type="GO" id="GO:0046872">
    <property type="term" value="F:metal ion binding"/>
    <property type="evidence" value="ECO:0007669"/>
    <property type="project" value="UniProtKB-KW"/>
</dbReference>
<dbReference type="OrthoDB" id="9763310at2"/>
<evidence type="ECO:0000259" key="18">
    <source>
        <dbReference type="PROSITE" id="PS51192"/>
    </source>
</evidence>
<evidence type="ECO:0000256" key="13">
    <source>
        <dbReference type="ARBA" id="ARBA00023204"/>
    </source>
</evidence>
<evidence type="ECO:0000256" key="6">
    <source>
        <dbReference type="ARBA" id="ARBA00022763"/>
    </source>
</evidence>
<dbReference type="PROSITE" id="PS50967">
    <property type="entry name" value="HRDC"/>
    <property type="match status" value="1"/>
</dbReference>
<dbReference type="PROSITE" id="PS51192">
    <property type="entry name" value="HELICASE_ATP_BIND_1"/>
    <property type="match status" value="1"/>
</dbReference>
<dbReference type="GO" id="GO:0006310">
    <property type="term" value="P:DNA recombination"/>
    <property type="evidence" value="ECO:0007669"/>
    <property type="project" value="UniProtKB-UniRule"/>
</dbReference>
<accession>A0A0A3IAY8</accession>
<dbReference type="PANTHER" id="PTHR13710:SF105">
    <property type="entry name" value="ATP-DEPENDENT DNA HELICASE Q1"/>
    <property type="match status" value="1"/>
</dbReference>
<keyword evidence="21" id="KW-1185">Reference proteome</keyword>
<evidence type="ECO:0000256" key="14">
    <source>
        <dbReference type="ARBA" id="ARBA00023235"/>
    </source>
</evidence>
<keyword evidence="10" id="KW-0067">ATP-binding</keyword>
<dbReference type="CDD" id="cd18794">
    <property type="entry name" value="SF2_C_RecQ"/>
    <property type="match status" value="1"/>
</dbReference>
<dbReference type="Gene3D" id="3.40.50.300">
    <property type="entry name" value="P-loop containing nucleotide triphosphate hydrolases"/>
    <property type="match status" value="2"/>
</dbReference>
<evidence type="ECO:0000313" key="20">
    <source>
        <dbReference type="EMBL" id="KGR81869.1"/>
    </source>
</evidence>
<keyword evidence="13" id="KW-0234">DNA repair</keyword>
<dbReference type="SUPFAM" id="SSF47819">
    <property type="entry name" value="HRDC-like"/>
    <property type="match status" value="1"/>
</dbReference>
<dbReference type="GO" id="GO:0016787">
    <property type="term" value="F:hydrolase activity"/>
    <property type="evidence" value="ECO:0007669"/>
    <property type="project" value="UniProtKB-KW"/>
</dbReference>
<feature type="domain" description="Helicase ATP-binding" evidence="18">
    <location>
        <begin position="26"/>
        <end position="195"/>
    </location>
</feature>
<dbReference type="GO" id="GO:0003677">
    <property type="term" value="F:DNA binding"/>
    <property type="evidence" value="ECO:0007669"/>
    <property type="project" value="UniProtKB-KW"/>
</dbReference>
<keyword evidence="7" id="KW-0378">Hydrolase</keyword>
<reference evidence="20 21" key="1">
    <citation type="submission" date="2014-02" db="EMBL/GenBank/DDBJ databases">
        <title>Draft genome sequence of Lysinibacillus odysseyi NBRC 100172.</title>
        <authorList>
            <person name="Zhang F."/>
            <person name="Wang G."/>
            <person name="Zhang L."/>
        </authorList>
    </citation>
    <scope>NUCLEOTIDE SEQUENCE [LARGE SCALE GENOMIC DNA]</scope>
    <source>
        <strain evidence="20 21">NBRC 100172</strain>
    </source>
</reference>
<dbReference type="SMART" id="SM00341">
    <property type="entry name" value="HRDC"/>
    <property type="match status" value="1"/>
</dbReference>
<evidence type="ECO:0000256" key="15">
    <source>
        <dbReference type="ARBA" id="ARBA00034617"/>
    </source>
</evidence>
<organism evidence="20 21">
    <name type="scientific">Lysinibacillus odysseyi 34hs-1 = NBRC 100172</name>
    <dbReference type="NCBI Taxonomy" id="1220589"/>
    <lineage>
        <taxon>Bacteria</taxon>
        <taxon>Bacillati</taxon>
        <taxon>Bacillota</taxon>
        <taxon>Bacilli</taxon>
        <taxon>Bacillales</taxon>
        <taxon>Bacillaceae</taxon>
        <taxon>Lysinibacillus</taxon>
    </lineage>
</organism>
<feature type="domain" description="Helicase C-terminal" evidence="19">
    <location>
        <begin position="215"/>
        <end position="367"/>
    </location>
</feature>
<sequence length="592" mass="66798">MIQKATELLQQYFGYPSFREGQQQAIASVLAGNDTLVIMPTGGGKSLCYQVPALTLPGTTLVISPLISLMKDQVDMLQASGINAAFINSSLSYEEAEAVLYKARMGELKLLYIAPERLENEAFCMTLAHLQVPLIAIDEAHCISQWGHDFRPSYRIVNRIKDLWTVSPTIVALTATATPHVRQDICNLLDITEEHTFITGFSRPNLTFSVLRGENRDQYIMNYVGNNKQDAGIIYCATRKAVEHIYTLLLKKGIKVGKYHGGLGDEERTNMQQKFLDDELVVMVATNAFGMGINKTNVRYVIHYQMPRNMESYYQEAGRAGRDGLPSDCILLYSSSDEQTQRFLIDQAQDRTRIPLELTKLQEMIDYCHTEDCLQNYITRYFGEETMVLCGKCNRCIDDRPQIDMTVEAQKVLSCVVRMGQKFGKVLISQVLAGSNNKKVQEFGFNKLPTYGVLKEMNAKEIAHFIEFCIAEKLLAVSNGQFPTIFMTEQGKEVLMGKRKVLRRSAPVVKAISDEDPLFEHLRNIRKEISTNEGVPPYVVFSDKTLKELSAKRPTTPEDFLAINGVGANKLEKYGESFIEAISNWELEKSYP</sequence>
<evidence type="ECO:0000256" key="16">
    <source>
        <dbReference type="NCBIfam" id="TIGR01389"/>
    </source>
</evidence>
<keyword evidence="4" id="KW-0479">Metal-binding</keyword>
<evidence type="ECO:0000256" key="8">
    <source>
        <dbReference type="ARBA" id="ARBA00022806"/>
    </source>
</evidence>
<dbReference type="InterPro" id="IPR011545">
    <property type="entry name" value="DEAD/DEAH_box_helicase_dom"/>
</dbReference>
<dbReference type="RefSeq" id="WP_036158878.1">
    <property type="nucleotide sequence ID" value="NZ_AVCX01000001.1"/>
</dbReference>
<comment type="similarity">
    <text evidence="3">Belongs to the helicase family. RecQ subfamily.</text>
</comment>
<proteinExistence type="inferred from homology"/>
<keyword evidence="11" id="KW-0238">DNA-binding</keyword>
<dbReference type="GO" id="GO:0043590">
    <property type="term" value="C:bacterial nucleoid"/>
    <property type="evidence" value="ECO:0007669"/>
    <property type="project" value="TreeGrafter"/>
</dbReference>
<comment type="cofactor">
    <cofactor evidence="2">
        <name>Zn(2+)</name>
        <dbReference type="ChEBI" id="CHEBI:29105"/>
    </cofactor>
</comment>
<dbReference type="GO" id="GO:0006260">
    <property type="term" value="P:DNA replication"/>
    <property type="evidence" value="ECO:0007669"/>
    <property type="project" value="InterPro"/>
</dbReference>
<dbReference type="SMART" id="SM00956">
    <property type="entry name" value="RQC"/>
    <property type="match status" value="1"/>
</dbReference>
<dbReference type="InterPro" id="IPR027417">
    <property type="entry name" value="P-loop_NTPase"/>
</dbReference>
<dbReference type="AlphaFoldDB" id="A0A0A3IAY8"/>
<dbReference type="GO" id="GO:0005737">
    <property type="term" value="C:cytoplasm"/>
    <property type="evidence" value="ECO:0007669"/>
    <property type="project" value="TreeGrafter"/>
</dbReference>
<dbReference type="NCBIfam" id="TIGR01389">
    <property type="entry name" value="recQ"/>
    <property type="match status" value="1"/>
</dbReference>
<keyword evidence="12" id="KW-0233">DNA recombination</keyword>
<keyword evidence="8 20" id="KW-0347">Helicase</keyword>
<dbReference type="GO" id="GO:0009432">
    <property type="term" value="P:SOS response"/>
    <property type="evidence" value="ECO:0007669"/>
    <property type="project" value="UniProtKB-UniRule"/>
</dbReference>
<evidence type="ECO:0000256" key="4">
    <source>
        <dbReference type="ARBA" id="ARBA00022723"/>
    </source>
</evidence>
<comment type="cofactor">
    <cofactor evidence="1">
        <name>Mg(2+)</name>
        <dbReference type="ChEBI" id="CHEBI:18420"/>
    </cofactor>
</comment>
<evidence type="ECO:0000256" key="3">
    <source>
        <dbReference type="ARBA" id="ARBA00005446"/>
    </source>
</evidence>
<evidence type="ECO:0000256" key="1">
    <source>
        <dbReference type="ARBA" id="ARBA00001946"/>
    </source>
</evidence>
<evidence type="ECO:0000313" key="21">
    <source>
        <dbReference type="Proteomes" id="UP000030437"/>
    </source>
</evidence>
<dbReference type="SMART" id="SM00487">
    <property type="entry name" value="DEXDc"/>
    <property type="match status" value="1"/>
</dbReference>
<dbReference type="STRING" id="1220589.CD32_21385"/>
<gene>
    <name evidence="20" type="ORF">CD32_21385</name>
</gene>
<dbReference type="Pfam" id="PF00570">
    <property type="entry name" value="HRDC"/>
    <property type="match status" value="1"/>
</dbReference>
<dbReference type="Pfam" id="PF16124">
    <property type="entry name" value="RecQ_Zn_bind"/>
    <property type="match status" value="1"/>
</dbReference>
<protein>
    <recommendedName>
        <fullName evidence="16">DNA helicase RecQ</fullName>
        <ecNumber evidence="16">5.6.2.4</ecNumber>
    </recommendedName>
</protein>
<evidence type="ECO:0000259" key="19">
    <source>
        <dbReference type="PROSITE" id="PS51194"/>
    </source>
</evidence>
<dbReference type="InterPro" id="IPR006293">
    <property type="entry name" value="DNA_helicase_ATP-dep_RecQ_bac"/>
</dbReference>
<dbReference type="FunFam" id="3.40.50.300:FF:000296">
    <property type="entry name" value="ATP-dependent DNA helicase RecQ"/>
    <property type="match status" value="1"/>
</dbReference>
<dbReference type="InterPro" id="IPR001650">
    <property type="entry name" value="Helicase_C-like"/>
</dbReference>
<dbReference type="Pfam" id="PF00271">
    <property type="entry name" value="Helicase_C"/>
    <property type="match status" value="1"/>
</dbReference>
<keyword evidence="5" id="KW-0547">Nucleotide-binding</keyword>
<dbReference type="InterPro" id="IPR002121">
    <property type="entry name" value="HRDC_dom"/>
</dbReference>
<evidence type="ECO:0000259" key="17">
    <source>
        <dbReference type="PROSITE" id="PS50967"/>
    </source>
</evidence>
<dbReference type="PROSITE" id="PS51194">
    <property type="entry name" value="HELICASE_CTER"/>
    <property type="match status" value="1"/>
</dbReference>
<dbReference type="Pfam" id="PF00270">
    <property type="entry name" value="DEAD"/>
    <property type="match status" value="1"/>
</dbReference>
<dbReference type="EC" id="5.6.2.4" evidence="16"/>
<feature type="domain" description="HRDC" evidence="17">
    <location>
        <begin position="512"/>
        <end position="592"/>
    </location>
</feature>
<dbReference type="Gene3D" id="1.10.150.80">
    <property type="entry name" value="HRDC domain"/>
    <property type="match status" value="1"/>
</dbReference>
<dbReference type="InterPro" id="IPR032284">
    <property type="entry name" value="RecQ_Zn-bd"/>
</dbReference>
<dbReference type="SUPFAM" id="SSF52540">
    <property type="entry name" value="P-loop containing nucleoside triphosphate hydrolases"/>
    <property type="match status" value="1"/>
</dbReference>
<dbReference type="Gene3D" id="1.10.10.10">
    <property type="entry name" value="Winged helix-like DNA-binding domain superfamily/Winged helix DNA-binding domain"/>
    <property type="match status" value="1"/>
</dbReference>
<evidence type="ECO:0000256" key="2">
    <source>
        <dbReference type="ARBA" id="ARBA00001947"/>
    </source>
</evidence>
<keyword evidence="9" id="KW-0862">Zinc</keyword>
<keyword evidence="14" id="KW-0413">Isomerase</keyword>
<dbReference type="GO" id="GO:0043138">
    <property type="term" value="F:3'-5' DNA helicase activity"/>
    <property type="evidence" value="ECO:0007669"/>
    <property type="project" value="UniProtKB-EC"/>
</dbReference>
<dbReference type="Pfam" id="PF09382">
    <property type="entry name" value="RQC"/>
    <property type="match status" value="1"/>
</dbReference>
<comment type="caution">
    <text evidence="20">The sequence shown here is derived from an EMBL/GenBank/DDBJ whole genome shotgun (WGS) entry which is preliminary data.</text>
</comment>
<dbReference type="InterPro" id="IPR036390">
    <property type="entry name" value="WH_DNA-bd_sf"/>
</dbReference>
<dbReference type="GO" id="GO:0006281">
    <property type="term" value="P:DNA repair"/>
    <property type="evidence" value="ECO:0007669"/>
    <property type="project" value="UniProtKB-KW"/>
</dbReference>
<dbReference type="InterPro" id="IPR004589">
    <property type="entry name" value="DNA_helicase_ATP-dep_RecQ"/>
</dbReference>
<dbReference type="SMART" id="SM00490">
    <property type="entry name" value="HELICc"/>
    <property type="match status" value="1"/>
</dbReference>
<dbReference type="PANTHER" id="PTHR13710">
    <property type="entry name" value="DNA HELICASE RECQ FAMILY MEMBER"/>
    <property type="match status" value="1"/>
</dbReference>
<evidence type="ECO:0000256" key="5">
    <source>
        <dbReference type="ARBA" id="ARBA00022741"/>
    </source>
</evidence>
<evidence type="ECO:0000256" key="9">
    <source>
        <dbReference type="ARBA" id="ARBA00022833"/>
    </source>
</evidence>
<dbReference type="Proteomes" id="UP000030437">
    <property type="component" value="Unassembled WGS sequence"/>
</dbReference>
<dbReference type="CDD" id="cd17920">
    <property type="entry name" value="DEXHc_RecQ"/>
    <property type="match status" value="1"/>
</dbReference>
<dbReference type="GO" id="GO:0005524">
    <property type="term" value="F:ATP binding"/>
    <property type="evidence" value="ECO:0007669"/>
    <property type="project" value="UniProtKB-KW"/>
</dbReference>
<name>A0A0A3IAY8_9BACI</name>
<dbReference type="EMBL" id="JPVP01000060">
    <property type="protein sequence ID" value="KGR81869.1"/>
    <property type="molecule type" value="Genomic_DNA"/>
</dbReference>
<evidence type="ECO:0000256" key="10">
    <source>
        <dbReference type="ARBA" id="ARBA00022840"/>
    </source>
</evidence>
<dbReference type="SUPFAM" id="SSF46785">
    <property type="entry name" value="Winged helix' DNA-binding domain"/>
    <property type="match status" value="1"/>
</dbReference>
<dbReference type="InterPro" id="IPR044876">
    <property type="entry name" value="HRDC_dom_sf"/>
</dbReference>